<dbReference type="InterPro" id="IPR026103">
    <property type="entry name" value="HARBI1_animal"/>
</dbReference>
<dbReference type="PANTHER" id="PTHR22930">
    <property type="match status" value="1"/>
</dbReference>
<dbReference type="PRINTS" id="PR02086">
    <property type="entry name" value="PUTNUCHARBI1"/>
</dbReference>
<gene>
    <name evidence="14" type="ORF">PF010_g820</name>
</gene>
<keyword evidence="9" id="KW-0378">Hydrolase</keyword>
<comment type="subcellular location">
    <subcellularLocation>
        <location evidence="3">Cytoplasm</location>
    </subcellularLocation>
    <subcellularLocation>
        <location evidence="2">Nucleus</location>
    </subcellularLocation>
</comment>
<evidence type="ECO:0000313" key="15">
    <source>
        <dbReference type="Proteomes" id="UP000488956"/>
    </source>
</evidence>
<evidence type="ECO:0000256" key="3">
    <source>
        <dbReference type="ARBA" id="ARBA00004496"/>
    </source>
</evidence>
<dbReference type="PANTHER" id="PTHR22930:SF85">
    <property type="entry name" value="GH03217P-RELATED"/>
    <property type="match status" value="1"/>
</dbReference>
<comment type="similarity">
    <text evidence="4">Belongs to the HARBI1 family.</text>
</comment>
<keyword evidence="10" id="KW-0539">Nucleus</keyword>
<keyword evidence="8" id="KW-0479">Metal-binding</keyword>
<dbReference type="InterPro" id="IPR045249">
    <property type="entry name" value="HARBI1-like"/>
</dbReference>
<comment type="caution">
    <text evidence="14">The sequence shown here is derived from an EMBL/GenBank/DDBJ whole genome shotgun (WGS) entry which is preliminary data.</text>
</comment>
<feature type="domain" description="DDE Tnp4" evidence="13">
    <location>
        <begin position="252"/>
        <end position="315"/>
    </location>
</feature>
<keyword evidence="6" id="KW-0963">Cytoplasm</keyword>
<dbReference type="Proteomes" id="UP000488956">
    <property type="component" value="Unassembled WGS sequence"/>
</dbReference>
<evidence type="ECO:0000259" key="13">
    <source>
        <dbReference type="Pfam" id="PF13359"/>
    </source>
</evidence>
<evidence type="ECO:0000256" key="5">
    <source>
        <dbReference type="ARBA" id="ARBA00015519"/>
    </source>
</evidence>
<dbReference type="GO" id="GO:0046872">
    <property type="term" value="F:metal ion binding"/>
    <property type="evidence" value="ECO:0007669"/>
    <property type="project" value="UniProtKB-KW"/>
</dbReference>
<evidence type="ECO:0000256" key="8">
    <source>
        <dbReference type="ARBA" id="ARBA00022723"/>
    </source>
</evidence>
<dbReference type="GO" id="GO:0005634">
    <property type="term" value="C:nucleus"/>
    <property type="evidence" value="ECO:0007669"/>
    <property type="project" value="UniProtKB-SubCell"/>
</dbReference>
<sequence length="318" mass="34824">MSFGSSDQPLATSFFGSRTSSGPLTTSVSGGFSSAREIATTEGSLAATRDIDGAMSIQLLQPRNRKQRLVLLLLQEKLLLLPEKRASCRSQFITAVVPILLTAAADASSWCSSDRQKIRRCIEWRSFVFTSSMDGGEFRNYFRVTRTAFATLLIKLGPAIEKKTTYFGKPLSVEVRLAVFLYFAGHGCSLNMLRSQLGIGKSTASGILREVSKGIVGLMKSYISFPTQRVELLKLSMEFEDGYGIPGCVGALDGCQIPIVQLSAPKSEKFYNRKGFDSLNMSAVVDRSRRFLDVDVRWPGSVGDNRVFSNSAVGRLHG</sequence>
<dbReference type="InterPro" id="IPR027806">
    <property type="entry name" value="HARBI1_dom"/>
</dbReference>
<evidence type="ECO:0000256" key="11">
    <source>
        <dbReference type="ARBA" id="ARBA00030126"/>
    </source>
</evidence>
<dbReference type="GO" id="GO:0005737">
    <property type="term" value="C:cytoplasm"/>
    <property type="evidence" value="ECO:0007669"/>
    <property type="project" value="UniProtKB-SubCell"/>
</dbReference>
<accession>A0A6G0M1V6</accession>
<comment type="cofactor">
    <cofactor evidence="1">
        <name>a divalent metal cation</name>
        <dbReference type="ChEBI" id="CHEBI:60240"/>
    </cofactor>
</comment>
<evidence type="ECO:0000256" key="4">
    <source>
        <dbReference type="ARBA" id="ARBA00006958"/>
    </source>
</evidence>
<protein>
    <recommendedName>
        <fullName evidence="5">Putative nuclease HARBI1</fullName>
    </recommendedName>
    <alternativeName>
        <fullName evidence="11">Harbinger transposase-derived nuclease</fullName>
    </alternativeName>
</protein>
<keyword evidence="7" id="KW-0540">Nuclease</keyword>
<evidence type="ECO:0000313" key="14">
    <source>
        <dbReference type="EMBL" id="KAE9138852.1"/>
    </source>
</evidence>
<dbReference type="AlphaFoldDB" id="A0A6G0M1V6"/>
<evidence type="ECO:0000256" key="9">
    <source>
        <dbReference type="ARBA" id="ARBA00022801"/>
    </source>
</evidence>
<comment type="function">
    <text evidence="12">Transposase-derived protein that may have nuclease activity. Does not have transposase activity.</text>
</comment>
<organism evidence="14 15">
    <name type="scientific">Phytophthora fragariae</name>
    <dbReference type="NCBI Taxonomy" id="53985"/>
    <lineage>
        <taxon>Eukaryota</taxon>
        <taxon>Sar</taxon>
        <taxon>Stramenopiles</taxon>
        <taxon>Oomycota</taxon>
        <taxon>Peronosporomycetes</taxon>
        <taxon>Peronosporales</taxon>
        <taxon>Peronosporaceae</taxon>
        <taxon>Phytophthora</taxon>
    </lineage>
</organism>
<evidence type="ECO:0000256" key="10">
    <source>
        <dbReference type="ARBA" id="ARBA00023242"/>
    </source>
</evidence>
<evidence type="ECO:0000256" key="1">
    <source>
        <dbReference type="ARBA" id="ARBA00001968"/>
    </source>
</evidence>
<dbReference type="GO" id="GO:0016787">
    <property type="term" value="F:hydrolase activity"/>
    <property type="evidence" value="ECO:0007669"/>
    <property type="project" value="UniProtKB-KW"/>
</dbReference>
<dbReference type="EMBL" id="QXFX01000018">
    <property type="protein sequence ID" value="KAE9138852.1"/>
    <property type="molecule type" value="Genomic_DNA"/>
</dbReference>
<dbReference type="Pfam" id="PF13359">
    <property type="entry name" value="DDE_Tnp_4"/>
    <property type="match status" value="1"/>
</dbReference>
<evidence type="ECO:0000256" key="12">
    <source>
        <dbReference type="ARBA" id="ARBA00045850"/>
    </source>
</evidence>
<evidence type="ECO:0000256" key="6">
    <source>
        <dbReference type="ARBA" id="ARBA00022490"/>
    </source>
</evidence>
<proteinExistence type="inferred from homology"/>
<evidence type="ECO:0000256" key="2">
    <source>
        <dbReference type="ARBA" id="ARBA00004123"/>
    </source>
</evidence>
<evidence type="ECO:0000256" key="7">
    <source>
        <dbReference type="ARBA" id="ARBA00022722"/>
    </source>
</evidence>
<dbReference type="GO" id="GO:0004518">
    <property type="term" value="F:nuclease activity"/>
    <property type="evidence" value="ECO:0007669"/>
    <property type="project" value="UniProtKB-KW"/>
</dbReference>
<reference evidence="14 15" key="1">
    <citation type="submission" date="2018-09" db="EMBL/GenBank/DDBJ databases">
        <title>Genomic investigation of the strawberry pathogen Phytophthora fragariae indicates pathogenicity is determined by transcriptional variation in three key races.</title>
        <authorList>
            <person name="Adams T.M."/>
            <person name="Armitage A.D."/>
            <person name="Sobczyk M.K."/>
            <person name="Bates H.J."/>
            <person name="Dunwell J.M."/>
            <person name="Nellist C.F."/>
            <person name="Harrison R.J."/>
        </authorList>
    </citation>
    <scope>NUCLEOTIDE SEQUENCE [LARGE SCALE GENOMIC DNA]</scope>
    <source>
        <strain evidence="14 15">ONT-3</strain>
    </source>
</reference>
<name>A0A6G0M1V6_9STRA</name>